<organism evidence="3 4">
    <name type="scientific">Metabacillus halosaccharovorans</name>
    <dbReference type="NCBI Taxonomy" id="930124"/>
    <lineage>
        <taxon>Bacteria</taxon>
        <taxon>Bacillati</taxon>
        <taxon>Bacillota</taxon>
        <taxon>Bacilli</taxon>
        <taxon>Bacillales</taxon>
        <taxon>Bacillaceae</taxon>
        <taxon>Metabacillus</taxon>
    </lineage>
</organism>
<keyword evidence="2" id="KW-0472">Membrane</keyword>
<accession>A0ABT3DNJ3</accession>
<evidence type="ECO:0000256" key="2">
    <source>
        <dbReference type="SAM" id="Phobius"/>
    </source>
</evidence>
<protein>
    <submittedName>
        <fullName evidence="3">YqhR family membrane protein</fullName>
    </submittedName>
</protein>
<dbReference type="EMBL" id="JAOYEY010000050">
    <property type="protein sequence ID" value="MCV9888177.1"/>
    <property type="molecule type" value="Genomic_DNA"/>
</dbReference>
<dbReference type="InterPro" id="IPR024563">
    <property type="entry name" value="YqhR"/>
</dbReference>
<proteinExistence type="predicted"/>
<evidence type="ECO:0000313" key="4">
    <source>
        <dbReference type="Proteomes" id="UP001526147"/>
    </source>
</evidence>
<dbReference type="RefSeq" id="WP_264144359.1">
    <property type="nucleotide sequence ID" value="NZ_JAOYEY010000050.1"/>
</dbReference>
<keyword evidence="2" id="KW-1133">Transmembrane helix</keyword>
<name>A0ABT3DNJ3_9BACI</name>
<feature type="transmembrane region" description="Helical" evidence="2">
    <location>
        <begin position="32"/>
        <end position="55"/>
    </location>
</feature>
<dbReference type="Pfam" id="PF11085">
    <property type="entry name" value="YqhR"/>
    <property type="match status" value="1"/>
</dbReference>
<gene>
    <name evidence="3" type="ORF">OIH86_21245</name>
</gene>
<feature type="transmembrane region" description="Helical" evidence="2">
    <location>
        <begin position="75"/>
        <end position="99"/>
    </location>
</feature>
<feature type="region of interest" description="Disordered" evidence="1">
    <location>
        <begin position="1"/>
        <end position="23"/>
    </location>
</feature>
<comment type="caution">
    <text evidence="3">The sequence shown here is derived from an EMBL/GenBank/DDBJ whole genome shotgun (WGS) entry which is preliminary data.</text>
</comment>
<dbReference type="Proteomes" id="UP001526147">
    <property type="component" value="Unassembled WGS sequence"/>
</dbReference>
<reference evidence="3 4" key="1">
    <citation type="submission" date="2022-10" db="EMBL/GenBank/DDBJ databases">
        <title>Draft genome assembly of moderately radiation resistant bacterium Metabacillus halosaccharovorans.</title>
        <authorList>
            <person name="Pal S."/>
            <person name="Gopinathan A."/>
        </authorList>
    </citation>
    <scope>NUCLEOTIDE SEQUENCE [LARGE SCALE GENOMIC DNA]</scope>
    <source>
        <strain evidence="3 4">VITHBRA001</strain>
    </source>
</reference>
<feature type="transmembrane region" description="Helical" evidence="2">
    <location>
        <begin position="106"/>
        <end position="128"/>
    </location>
</feature>
<evidence type="ECO:0000313" key="3">
    <source>
        <dbReference type="EMBL" id="MCV9888177.1"/>
    </source>
</evidence>
<evidence type="ECO:0000256" key="1">
    <source>
        <dbReference type="SAM" id="MobiDB-lite"/>
    </source>
</evidence>
<feature type="transmembrane region" description="Helical" evidence="2">
    <location>
        <begin position="140"/>
        <end position="160"/>
    </location>
</feature>
<keyword evidence="2" id="KW-0812">Transmembrane</keyword>
<sequence>MAVKEEDKKKKDQPDLEQNKKEEPMSVMGKSIVTGFIGGVFWSALAYLAYILNFTEVSPNLILQPFALGNWKDGVVGNVISIIIIGIISIGAALVYYAILRRFDGVWLGLAYGVALWALVFFVLNPIFPNVETVLELSRGTIVTTICLYILYGVFIGYSISFDYKEFNTRLES</sequence>
<keyword evidence="4" id="KW-1185">Reference proteome</keyword>